<dbReference type="Proteomes" id="UP000547973">
    <property type="component" value="Unassembled WGS sequence"/>
</dbReference>
<evidence type="ECO:0000313" key="1">
    <source>
        <dbReference type="EMBL" id="NYI42623.1"/>
    </source>
</evidence>
<name>A0A7Y9ZE82_9MICO</name>
<sequence length="292" mass="31862">MKPVGIASAPHNAGCERAALPDCVCRCHGAGHQIDLLRRAATCDSRENLEELQRDLERVYGGFHTGPRDVATPTRRGRRLPSAQIAEEMSLDIRGGATWYETLILDEALHAAMIDVARSSVAAGPEARRLRGAFIDAMTSEAVAIISIDQVPVGKAAPHVWCSIISEIAHAQSSDDQDDEADAARFSWICYPRQSRASIPVALAGVRDAGLDHVRRVLESFAERSEVETTALVHLTGMATCANLWRHPSVVKECVIPFASSAAAWPPHETSVVATRLAIDALGRRWNRKQHW</sequence>
<keyword evidence="2" id="KW-1185">Reference proteome</keyword>
<evidence type="ECO:0000313" key="2">
    <source>
        <dbReference type="Proteomes" id="UP000547973"/>
    </source>
</evidence>
<protein>
    <submittedName>
        <fullName evidence="1">Uncharacterized protein</fullName>
    </submittedName>
</protein>
<gene>
    <name evidence="1" type="ORF">BKA03_002742</name>
</gene>
<reference evidence="1 2" key="1">
    <citation type="submission" date="2020-07" db="EMBL/GenBank/DDBJ databases">
        <title>Sequencing the genomes of 1000 actinobacteria strains.</title>
        <authorList>
            <person name="Klenk H.-P."/>
        </authorList>
    </citation>
    <scope>NUCLEOTIDE SEQUENCE [LARGE SCALE GENOMIC DNA]</scope>
    <source>
        <strain evidence="1 2">DSM 19970</strain>
    </source>
</reference>
<comment type="caution">
    <text evidence="1">The sequence shown here is derived from an EMBL/GenBank/DDBJ whole genome shotgun (WGS) entry which is preliminary data.</text>
</comment>
<proteinExistence type="predicted"/>
<dbReference type="AlphaFoldDB" id="A0A7Y9ZE82"/>
<dbReference type="EMBL" id="JACBZO010000001">
    <property type="protein sequence ID" value="NYI42623.1"/>
    <property type="molecule type" value="Genomic_DNA"/>
</dbReference>
<organism evidence="1 2">
    <name type="scientific">Demequina lutea</name>
    <dbReference type="NCBI Taxonomy" id="431489"/>
    <lineage>
        <taxon>Bacteria</taxon>
        <taxon>Bacillati</taxon>
        <taxon>Actinomycetota</taxon>
        <taxon>Actinomycetes</taxon>
        <taxon>Micrococcales</taxon>
        <taxon>Demequinaceae</taxon>
        <taxon>Demequina</taxon>
    </lineage>
</organism>
<accession>A0A7Y9ZE82</accession>